<comment type="caution">
    <text evidence="14">The sequence shown here is derived from an EMBL/GenBank/DDBJ whole genome shotgun (WGS) entry which is preliminary data.</text>
</comment>
<evidence type="ECO:0000256" key="13">
    <source>
        <dbReference type="SAM" id="MobiDB-lite"/>
    </source>
</evidence>
<feature type="transmembrane region" description="Helical" evidence="12">
    <location>
        <begin position="51"/>
        <end position="73"/>
    </location>
</feature>
<dbReference type="PANTHER" id="PTHR34182:SF1">
    <property type="entry name" value="PROTEIN-EXPORT MEMBRANE PROTEIN SECG"/>
    <property type="match status" value="1"/>
</dbReference>
<dbReference type="Pfam" id="PF03840">
    <property type="entry name" value="SecG"/>
    <property type="match status" value="1"/>
</dbReference>
<dbReference type="RefSeq" id="WP_059150079.1">
    <property type="nucleotide sequence ID" value="NZ_KQ130452.1"/>
</dbReference>
<evidence type="ECO:0000256" key="10">
    <source>
        <dbReference type="ARBA" id="ARBA00023136"/>
    </source>
</evidence>
<dbReference type="GO" id="GO:0065002">
    <property type="term" value="P:intracellular protein transmembrane transport"/>
    <property type="evidence" value="ECO:0007669"/>
    <property type="project" value="TreeGrafter"/>
</dbReference>
<evidence type="ECO:0000256" key="7">
    <source>
        <dbReference type="ARBA" id="ARBA00022927"/>
    </source>
</evidence>
<evidence type="ECO:0000256" key="4">
    <source>
        <dbReference type="ARBA" id="ARBA00022448"/>
    </source>
</evidence>
<name>A0A0J7Y5V1_9SPHN</name>
<comment type="similarity">
    <text evidence="2 12">Belongs to the SecG family.</text>
</comment>
<comment type="subcellular location">
    <subcellularLocation>
        <location evidence="1 12">Cell membrane</location>
        <topology evidence="1 12">Multi-pass membrane protein</topology>
    </subcellularLocation>
</comment>
<dbReference type="GO" id="GO:0009306">
    <property type="term" value="P:protein secretion"/>
    <property type="evidence" value="ECO:0007669"/>
    <property type="project" value="UniProtKB-UniRule"/>
</dbReference>
<evidence type="ECO:0000256" key="12">
    <source>
        <dbReference type="RuleBase" id="RU365087"/>
    </source>
</evidence>
<proteinExistence type="inferred from homology"/>
<evidence type="ECO:0000256" key="6">
    <source>
        <dbReference type="ARBA" id="ARBA00022692"/>
    </source>
</evidence>
<reference evidence="14 15" key="1">
    <citation type="journal article" date="2015" name="G3 (Bethesda)">
        <title>Insights into Ongoing Evolution of the Hexachlorocyclohexane Catabolic Pathway from Comparative Genomics of Ten Sphingomonadaceae Strains.</title>
        <authorList>
            <person name="Pearce S.L."/>
            <person name="Oakeshott J.G."/>
            <person name="Pandey G."/>
        </authorList>
    </citation>
    <scope>NUCLEOTIDE SEQUENCE [LARGE SCALE GENOMIC DNA]</scope>
    <source>
        <strain evidence="14 15">LL02</strain>
    </source>
</reference>
<comment type="caution">
    <text evidence="12">Lacks conserved residue(s) required for the propagation of feature annotation.</text>
</comment>
<evidence type="ECO:0000256" key="5">
    <source>
        <dbReference type="ARBA" id="ARBA00022475"/>
    </source>
</evidence>
<dbReference type="GO" id="GO:0043952">
    <property type="term" value="P:protein transport by the Sec complex"/>
    <property type="evidence" value="ECO:0007669"/>
    <property type="project" value="TreeGrafter"/>
</dbReference>
<keyword evidence="7 12" id="KW-0653">Protein transport</keyword>
<dbReference type="NCBIfam" id="TIGR00810">
    <property type="entry name" value="secG"/>
    <property type="match status" value="1"/>
</dbReference>
<keyword evidence="6 12" id="KW-0812">Transmembrane</keyword>
<dbReference type="GO" id="GO:0015450">
    <property type="term" value="F:protein-transporting ATPase activity"/>
    <property type="evidence" value="ECO:0007669"/>
    <property type="project" value="UniProtKB-UniRule"/>
</dbReference>
<organism evidence="14 15">
    <name type="scientific">Novosphingobium barchaimii LL02</name>
    <dbReference type="NCBI Taxonomy" id="1114963"/>
    <lineage>
        <taxon>Bacteria</taxon>
        <taxon>Pseudomonadati</taxon>
        <taxon>Pseudomonadota</taxon>
        <taxon>Alphaproteobacteria</taxon>
        <taxon>Sphingomonadales</taxon>
        <taxon>Sphingomonadaceae</taxon>
        <taxon>Novosphingobium</taxon>
    </lineage>
</organism>
<keyword evidence="8 12" id="KW-1133">Transmembrane helix</keyword>
<dbReference type="InterPro" id="IPR004692">
    <property type="entry name" value="SecG"/>
</dbReference>
<protein>
    <recommendedName>
        <fullName evidence="3 12">Protein-export membrane protein SecG</fullName>
    </recommendedName>
</protein>
<dbReference type="GO" id="GO:0005886">
    <property type="term" value="C:plasma membrane"/>
    <property type="evidence" value="ECO:0007669"/>
    <property type="project" value="UniProtKB-SubCell"/>
</dbReference>
<dbReference type="EMBL" id="JACU01000002">
    <property type="protein sequence ID" value="KMS59299.1"/>
    <property type="molecule type" value="Genomic_DNA"/>
</dbReference>
<accession>A0A0J7Y5V1</accession>
<keyword evidence="9 12" id="KW-0811">Translocation</keyword>
<keyword evidence="5 12" id="KW-1003">Cell membrane</keyword>
<sequence>MFLFLTVVQALVAALLVGVILVQKSEGGGLGVGGGSPSGLMSARGAANFLTRATSVLATLFVVLSIVLAAMAVNETSGRDIDTSLQRSTAPAAPAQPADPLGASANPGATPAAPQSAPTQSAPADPLSGAAKQ</sequence>
<evidence type="ECO:0000256" key="8">
    <source>
        <dbReference type="ARBA" id="ARBA00022989"/>
    </source>
</evidence>
<feature type="region of interest" description="Disordered" evidence="13">
    <location>
        <begin position="79"/>
        <end position="133"/>
    </location>
</feature>
<comment type="function">
    <text evidence="11 12">Involved in protein export. Participates in an early event of protein translocation.</text>
</comment>
<dbReference type="PATRIC" id="fig|1114963.3.peg.657"/>
<evidence type="ECO:0000256" key="11">
    <source>
        <dbReference type="ARBA" id="ARBA00025182"/>
    </source>
</evidence>
<dbReference type="Proteomes" id="UP000052268">
    <property type="component" value="Unassembled WGS sequence"/>
</dbReference>
<evidence type="ECO:0000313" key="15">
    <source>
        <dbReference type="Proteomes" id="UP000052268"/>
    </source>
</evidence>
<evidence type="ECO:0000256" key="9">
    <source>
        <dbReference type="ARBA" id="ARBA00023010"/>
    </source>
</evidence>
<dbReference type="PRINTS" id="PR01651">
    <property type="entry name" value="SECGEXPORT"/>
</dbReference>
<evidence type="ECO:0000256" key="3">
    <source>
        <dbReference type="ARBA" id="ARBA00017876"/>
    </source>
</evidence>
<dbReference type="AlphaFoldDB" id="A0A0J7Y5V1"/>
<evidence type="ECO:0000256" key="1">
    <source>
        <dbReference type="ARBA" id="ARBA00004651"/>
    </source>
</evidence>
<dbReference type="OrthoDB" id="7392242at2"/>
<keyword evidence="15" id="KW-1185">Reference proteome</keyword>
<evidence type="ECO:0000256" key="2">
    <source>
        <dbReference type="ARBA" id="ARBA00008445"/>
    </source>
</evidence>
<gene>
    <name evidence="14" type="ORF">V474_08780</name>
</gene>
<dbReference type="PANTHER" id="PTHR34182">
    <property type="entry name" value="PROTEIN-EXPORT MEMBRANE PROTEIN SECG"/>
    <property type="match status" value="1"/>
</dbReference>
<feature type="compositionally biased region" description="Low complexity" evidence="13">
    <location>
        <begin position="90"/>
        <end position="124"/>
    </location>
</feature>
<keyword evidence="4 12" id="KW-0813">Transport</keyword>
<evidence type="ECO:0000313" key="14">
    <source>
        <dbReference type="EMBL" id="KMS59299.1"/>
    </source>
</evidence>
<keyword evidence="10 12" id="KW-0472">Membrane</keyword>